<dbReference type="GO" id="GO:0004175">
    <property type="term" value="F:endopeptidase activity"/>
    <property type="evidence" value="ECO:0007669"/>
    <property type="project" value="UniProtKB-ARBA"/>
</dbReference>
<gene>
    <name evidence="3" type="ORF">IAA98_11350</name>
</gene>
<feature type="transmembrane region" description="Helical" evidence="1">
    <location>
        <begin position="187"/>
        <end position="208"/>
    </location>
</feature>
<keyword evidence="3" id="KW-0378">Hydrolase</keyword>
<dbReference type="Pfam" id="PF02517">
    <property type="entry name" value="Rce1-like"/>
    <property type="match status" value="1"/>
</dbReference>
<proteinExistence type="predicted"/>
<feature type="transmembrane region" description="Helical" evidence="1">
    <location>
        <begin position="20"/>
        <end position="43"/>
    </location>
</feature>
<dbReference type="PROSITE" id="PS51257">
    <property type="entry name" value="PROKAR_LIPOPROTEIN"/>
    <property type="match status" value="1"/>
</dbReference>
<keyword evidence="3" id="KW-0482">Metalloprotease</keyword>
<keyword evidence="1" id="KW-0812">Transmembrane</keyword>
<dbReference type="GO" id="GO:0080120">
    <property type="term" value="P:CAAX-box protein maturation"/>
    <property type="evidence" value="ECO:0007669"/>
    <property type="project" value="UniProtKB-ARBA"/>
</dbReference>
<name>A0A9D1KPA6_9ACTN</name>
<keyword evidence="1" id="KW-0472">Membrane</keyword>
<protein>
    <submittedName>
        <fullName evidence="3">CPBP family intramembrane metalloprotease</fullName>
    </submittedName>
</protein>
<evidence type="ECO:0000313" key="4">
    <source>
        <dbReference type="Proteomes" id="UP000886842"/>
    </source>
</evidence>
<feature type="transmembrane region" description="Helical" evidence="1">
    <location>
        <begin position="55"/>
        <end position="74"/>
    </location>
</feature>
<keyword evidence="3" id="KW-0645">Protease</keyword>
<feature type="transmembrane region" description="Helical" evidence="1">
    <location>
        <begin position="215"/>
        <end position="236"/>
    </location>
</feature>
<dbReference type="InterPro" id="IPR003675">
    <property type="entry name" value="Rce1/LyrA-like_dom"/>
</dbReference>
<feature type="transmembrane region" description="Helical" evidence="1">
    <location>
        <begin position="94"/>
        <end position="114"/>
    </location>
</feature>
<reference evidence="3" key="1">
    <citation type="submission" date="2020-10" db="EMBL/GenBank/DDBJ databases">
        <authorList>
            <person name="Gilroy R."/>
        </authorList>
    </citation>
    <scope>NUCLEOTIDE SEQUENCE</scope>
    <source>
        <strain evidence="3">ChiGjej1B1-24693</strain>
    </source>
</reference>
<sequence>MGEFRIRTVASRADGRTRFWPPWAALAVWVFACAAISAGLVHLSPLVYPGIRTELVQLFRAAPMLAVGVVLLVFRDPNRRPHLVLGGRLTWRVVGVTTLAAVVGGVVVVVSLAARDTWLHTRTTLPEITPPMVLTIAAAIVVALCEEVAWRGWLQPELEQFWGPLTAAVAVGFTWGLWYALIRRPTFDYALAFALMAIALSIAIRALVLAIPGHNLIVGVAMHAALNIGLWVALPGRGEEPITAWAMMAAAWIVAIALWLASWFRPSRPQPPVVGGLTEEAAASELYARVSTPDGEVVDTEMVEIGDGVYEVAEDVEMVWDEDHGTWIPVEEVTG</sequence>
<dbReference type="AlphaFoldDB" id="A0A9D1KPA6"/>
<organism evidence="3 4">
    <name type="scientific">Candidatus Avipropionibacterium avicola</name>
    <dbReference type="NCBI Taxonomy" id="2840701"/>
    <lineage>
        <taxon>Bacteria</taxon>
        <taxon>Bacillati</taxon>
        <taxon>Actinomycetota</taxon>
        <taxon>Actinomycetes</taxon>
        <taxon>Propionibacteriales</taxon>
        <taxon>Propionibacteriaceae</taxon>
        <taxon>Propionibacteriaceae incertae sedis</taxon>
        <taxon>Candidatus Avipropionibacterium</taxon>
    </lineage>
</organism>
<accession>A0A9D1KPA6</accession>
<feature type="transmembrane region" description="Helical" evidence="1">
    <location>
        <begin position="242"/>
        <end position="261"/>
    </location>
</feature>
<keyword evidence="1" id="KW-1133">Transmembrane helix</keyword>
<reference evidence="3" key="2">
    <citation type="journal article" date="2021" name="PeerJ">
        <title>Extensive microbial diversity within the chicken gut microbiome revealed by metagenomics and culture.</title>
        <authorList>
            <person name="Gilroy R."/>
            <person name="Ravi A."/>
            <person name="Getino M."/>
            <person name="Pursley I."/>
            <person name="Horton D.L."/>
            <person name="Alikhan N.F."/>
            <person name="Baker D."/>
            <person name="Gharbi K."/>
            <person name="Hall N."/>
            <person name="Watson M."/>
            <person name="Adriaenssens E.M."/>
            <person name="Foster-Nyarko E."/>
            <person name="Jarju S."/>
            <person name="Secka A."/>
            <person name="Antonio M."/>
            <person name="Oren A."/>
            <person name="Chaudhuri R.R."/>
            <person name="La Ragione R."/>
            <person name="Hildebrand F."/>
            <person name="Pallen M.J."/>
        </authorList>
    </citation>
    <scope>NUCLEOTIDE SEQUENCE</scope>
    <source>
        <strain evidence="3">ChiGjej1B1-24693</strain>
    </source>
</reference>
<evidence type="ECO:0000313" key="3">
    <source>
        <dbReference type="EMBL" id="HIT76173.1"/>
    </source>
</evidence>
<feature type="transmembrane region" description="Helical" evidence="1">
    <location>
        <begin position="161"/>
        <end position="181"/>
    </location>
</feature>
<evidence type="ECO:0000259" key="2">
    <source>
        <dbReference type="Pfam" id="PF02517"/>
    </source>
</evidence>
<dbReference type="GO" id="GO:0008237">
    <property type="term" value="F:metallopeptidase activity"/>
    <property type="evidence" value="ECO:0007669"/>
    <property type="project" value="UniProtKB-KW"/>
</dbReference>
<comment type="caution">
    <text evidence="3">The sequence shown here is derived from an EMBL/GenBank/DDBJ whole genome shotgun (WGS) entry which is preliminary data.</text>
</comment>
<dbReference type="EMBL" id="DVLP01000333">
    <property type="protein sequence ID" value="HIT76173.1"/>
    <property type="molecule type" value="Genomic_DNA"/>
</dbReference>
<evidence type="ECO:0000256" key="1">
    <source>
        <dbReference type="SAM" id="Phobius"/>
    </source>
</evidence>
<feature type="non-terminal residue" evidence="3">
    <location>
        <position position="335"/>
    </location>
</feature>
<dbReference type="Proteomes" id="UP000886842">
    <property type="component" value="Unassembled WGS sequence"/>
</dbReference>
<feature type="domain" description="CAAX prenyl protease 2/Lysostaphin resistance protein A-like" evidence="2">
    <location>
        <begin position="131"/>
        <end position="228"/>
    </location>
</feature>